<dbReference type="AlphaFoldDB" id="Q0IST4"/>
<dbReference type="EMBL" id="AP008217">
    <property type="protein sequence ID" value="BAF28231.1"/>
    <property type="molecule type" value="Genomic_DNA"/>
</dbReference>
<dbReference type="Proteomes" id="UP000000763">
    <property type="component" value="Chromosome 11"/>
</dbReference>
<feature type="signal peptide" evidence="1">
    <location>
        <begin position="1"/>
        <end position="18"/>
    </location>
</feature>
<evidence type="ECO:0000313" key="3">
    <source>
        <dbReference type="Proteomes" id="UP000000763"/>
    </source>
</evidence>
<reference evidence="3" key="2">
    <citation type="journal article" date="2008" name="Nucleic Acids Res.">
        <title>The rice annotation project database (RAP-DB): 2008 update.</title>
        <authorList>
            <consortium name="The rice annotation project (RAP)"/>
        </authorList>
    </citation>
    <scope>GENOME REANNOTATION</scope>
    <source>
        <strain evidence="3">cv. Nipponbare</strain>
    </source>
</reference>
<sequence>MCWPANLLLATTLQLCHGTRLLLRKKWRRRGEKKQRGKMGEKHFGWNAKMRYFDSLVLTPNFGPLVPNPRTSLNGTGAPRRSPSCSAPASFPVSVAITSDQQVNNHISTTESVTSRGIWVCLVHAKIRNLVEIETI</sequence>
<evidence type="ECO:0000313" key="2">
    <source>
        <dbReference type="EMBL" id="BAF28231.1"/>
    </source>
</evidence>
<gene>
    <name evidence="2" type="ordered locus">Os11g0464700</name>
</gene>
<keyword evidence="1" id="KW-0732">Signal</keyword>
<organism evidence="2 3">
    <name type="scientific">Oryza sativa subsp. japonica</name>
    <name type="common">Rice</name>
    <dbReference type="NCBI Taxonomy" id="39947"/>
    <lineage>
        <taxon>Eukaryota</taxon>
        <taxon>Viridiplantae</taxon>
        <taxon>Streptophyta</taxon>
        <taxon>Embryophyta</taxon>
        <taxon>Tracheophyta</taxon>
        <taxon>Spermatophyta</taxon>
        <taxon>Magnoliopsida</taxon>
        <taxon>Liliopsida</taxon>
        <taxon>Poales</taxon>
        <taxon>Poaceae</taxon>
        <taxon>BOP clade</taxon>
        <taxon>Oryzoideae</taxon>
        <taxon>Oryzeae</taxon>
        <taxon>Oryzinae</taxon>
        <taxon>Oryza</taxon>
        <taxon>Oryza sativa</taxon>
    </lineage>
</organism>
<feature type="chain" id="PRO_5004173995" evidence="1">
    <location>
        <begin position="19"/>
        <end position="136"/>
    </location>
</feature>
<protein>
    <submittedName>
        <fullName evidence="2">Os11g0464700 protein</fullName>
    </submittedName>
</protein>
<name>Q0IST4_ORYSJ</name>
<accession>Q0IST4</accession>
<dbReference type="KEGG" id="dosa:Os11g0464700"/>
<evidence type="ECO:0000256" key="1">
    <source>
        <dbReference type="SAM" id="SignalP"/>
    </source>
</evidence>
<proteinExistence type="predicted"/>
<reference evidence="2 3" key="1">
    <citation type="journal article" date="2005" name="Nature">
        <title>The map-based sequence of the rice genome.</title>
        <authorList>
            <consortium name="International rice genome sequencing project (IRGSP)"/>
            <person name="Matsumoto T."/>
            <person name="Wu J."/>
            <person name="Kanamori H."/>
            <person name="Katayose Y."/>
            <person name="Fujisawa M."/>
            <person name="Namiki N."/>
            <person name="Mizuno H."/>
            <person name="Yamamoto K."/>
            <person name="Antonio B.A."/>
            <person name="Baba T."/>
            <person name="Sakata K."/>
            <person name="Nagamura Y."/>
            <person name="Aoki H."/>
            <person name="Arikawa K."/>
            <person name="Arita K."/>
            <person name="Bito T."/>
            <person name="Chiden Y."/>
            <person name="Fujitsuka N."/>
            <person name="Fukunaka R."/>
            <person name="Hamada M."/>
            <person name="Harada C."/>
            <person name="Hayashi A."/>
            <person name="Hijishita S."/>
            <person name="Honda M."/>
            <person name="Hosokawa S."/>
            <person name="Ichikawa Y."/>
            <person name="Idonuma A."/>
            <person name="Iijima M."/>
            <person name="Ikeda M."/>
            <person name="Ikeno M."/>
            <person name="Ito K."/>
            <person name="Ito S."/>
            <person name="Ito T."/>
            <person name="Ito Y."/>
            <person name="Ito Y."/>
            <person name="Iwabuchi A."/>
            <person name="Kamiya K."/>
            <person name="Karasawa W."/>
            <person name="Kurita K."/>
            <person name="Katagiri S."/>
            <person name="Kikuta A."/>
            <person name="Kobayashi H."/>
            <person name="Kobayashi N."/>
            <person name="Machita K."/>
            <person name="Maehara T."/>
            <person name="Masukawa M."/>
            <person name="Mizubayashi T."/>
            <person name="Mukai Y."/>
            <person name="Nagasaki H."/>
            <person name="Nagata Y."/>
            <person name="Naito S."/>
            <person name="Nakashima M."/>
            <person name="Nakama Y."/>
            <person name="Nakamichi Y."/>
            <person name="Nakamura M."/>
            <person name="Meguro A."/>
            <person name="Negishi M."/>
            <person name="Ohta I."/>
            <person name="Ohta T."/>
            <person name="Okamoto M."/>
            <person name="Ono N."/>
            <person name="Saji S."/>
            <person name="Sakaguchi M."/>
            <person name="Sakai K."/>
            <person name="Shibata M."/>
            <person name="Shimokawa T."/>
            <person name="Song J."/>
            <person name="Takazaki Y."/>
            <person name="Terasawa K."/>
            <person name="Tsugane M."/>
            <person name="Tsuji K."/>
            <person name="Ueda S."/>
            <person name="Waki K."/>
            <person name="Yamagata H."/>
            <person name="Yamamoto M."/>
            <person name="Yamamoto S."/>
            <person name="Yamane H."/>
            <person name="Yoshiki S."/>
            <person name="Yoshihara R."/>
            <person name="Yukawa K."/>
            <person name="Zhong H."/>
            <person name="Yano M."/>
            <person name="Yuan Q."/>
            <person name="Ouyang S."/>
            <person name="Liu J."/>
            <person name="Jones K.M."/>
            <person name="Gansberger K."/>
            <person name="Moffat K."/>
            <person name="Hill J."/>
            <person name="Bera J."/>
            <person name="Fadrosh D."/>
            <person name="Jin S."/>
            <person name="Johri S."/>
            <person name="Kim M."/>
            <person name="Overton L."/>
            <person name="Reardon M."/>
            <person name="Tsitrin T."/>
            <person name="Vuong H."/>
            <person name="Weaver B."/>
            <person name="Ciecko A."/>
            <person name="Tallon L."/>
            <person name="Jackson J."/>
            <person name="Pai G."/>
            <person name="Aken S.V."/>
            <person name="Utterback T."/>
            <person name="Reidmuller S."/>
            <person name="Feldblyum T."/>
            <person name="Hsiao J."/>
            <person name="Zismann V."/>
            <person name="Iobst S."/>
            <person name="de Vazeille A.R."/>
            <person name="Buell C.R."/>
            <person name="Ying K."/>
            <person name="Li Y."/>
            <person name="Lu T."/>
            <person name="Huang Y."/>
            <person name="Zhao Q."/>
            <person name="Feng Q."/>
            <person name="Zhang L."/>
            <person name="Zhu J."/>
            <person name="Weng Q."/>
            <person name="Mu J."/>
            <person name="Lu Y."/>
            <person name="Fan D."/>
            <person name="Liu Y."/>
            <person name="Guan J."/>
            <person name="Zhang Y."/>
            <person name="Yu S."/>
            <person name="Liu X."/>
            <person name="Zhang Y."/>
            <person name="Hong G."/>
            <person name="Han B."/>
            <person name="Choisne N."/>
            <person name="Demange N."/>
            <person name="Orjeda G."/>
            <person name="Samain S."/>
            <person name="Cattolico L."/>
            <person name="Pelletier E."/>
            <person name="Couloux A."/>
            <person name="Segurens B."/>
            <person name="Wincker P."/>
            <person name="D'Hont A."/>
            <person name="Scarpelli C."/>
            <person name="Weissenbach J."/>
            <person name="Salanoubat M."/>
            <person name="Quetier F."/>
            <person name="Yu Y."/>
            <person name="Kim H.R."/>
            <person name="Rambo T."/>
            <person name="Currie J."/>
            <person name="Collura K."/>
            <person name="Luo M."/>
            <person name="Yang T."/>
            <person name="Ammiraju J.S.S."/>
            <person name="Engler F."/>
            <person name="Soderlund C."/>
            <person name="Wing R.A."/>
            <person name="Palmer L.E."/>
            <person name="de la Bastide M."/>
            <person name="Spiegel L."/>
            <person name="Nascimento L."/>
            <person name="Zutavern T."/>
            <person name="O'Shaughnessy A."/>
            <person name="Dike S."/>
            <person name="Dedhia N."/>
            <person name="Preston R."/>
            <person name="Balija V."/>
            <person name="McCombie W.R."/>
            <person name="Chow T."/>
            <person name="Chen H."/>
            <person name="Chung M."/>
            <person name="Chen C."/>
            <person name="Shaw J."/>
            <person name="Wu H."/>
            <person name="Hsiao K."/>
            <person name="Chao Y."/>
            <person name="Chu M."/>
            <person name="Cheng C."/>
            <person name="Hour A."/>
            <person name="Lee P."/>
            <person name="Lin S."/>
            <person name="Lin Y."/>
            <person name="Liou J."/>
            <person name="Liu S."/>
            <person name="Hsing Y."/>
            <person name="Raghuvanshi S."/>
            <person name="Mohanty A."/>
            <person name="Bharti A.K."/>
            <person name="Gaur A."/>
            <person name="Gupta V."/>
            <person name="Kumar D."/>
            <person name="Ravi V."/>
            <person name="Vij S."/>
            <person name="Kapur A."/>
            <person name="Khurana P."/>
            <person name="Khurana P."/>
            <person name="Khurana J.P."/>
            <person name="Tyagi A.K."/>
            <person name="Gaikwad K."/>
            <person name="Singh A."/>
            <person name="Dalal V."/>
            <person name="Srivastava S."/>
            <person name="Dixit A."/>
            <person name="Pal A.K."/>
            <person name="Ghazi I.A."/>
            <person name="Yadav M."/>
            <person name="Pandit A."/>
            <person name="Bhargava A."/>
            <person name="Sureshbabu K."/>
            <person name="Batra K."/>
            <person name="Sharma T.R."/>
            <person name="Mohapatra T."/>
            <person name="Singh N.K."/>
            <person name="Messing J."/>
            <person name="Nelson A.B."/>
            <person name="Fuks G."/>
            <person name="Kavchok S."/>
            <person name="Keizer G."/>
            <person name="Linton E."/>
            <person name="Llaca V."/>
            <person name="Song R."/>
            <person name="Tanyolac B."/>
            <person name="Young S."/>
            <person name="Ho-Il K."/>
            <person name="Hahn J.H."/>
            <person name="Sangsakoo G."/>
            <person name="Vanavichit A."/>
            <person name="de Mattos Luiz.A.T."/>
            <person name="Zimmer P.D."/>
            <person name="Malone G."/>
            <person name="Dellagostin O."/>
            <person name="de Oliveira A.C."/>
            <person name="Bevan M."/>
            <person name="Bancroft I."/>
            <person name="Minx P."/>
            <person name="Cordum H."/>
            <person name="Wilson R."/>
            <person name="Cheng Z."/>
            <person name="Jin W."/>
            <person name="Jiang J."/>
            <person name="Leong S.A."/>
            <person name="Iwama H."/>
            <person name="Gojobori T."/>
            <person name="Itoh T."/>
            <person name="Niimura Y."/>
            <person name="Fujii Y."/>
            <person name="Habara T."/>
            <person name="Sakai H."/>
            <person name="Sato Y."/>
            <person name="Wilson G."/>
            <person name="Kumar K."/>
            <person name="McCouch S."/>
            <person name="Juretic N."/>
            <person name="Hoen D."/>
            <person name="Wright S."/>
            <person name="Bruskiewich R."/>
            <person name="Bureau T."/>
            <person name="Miyao A."/>
            <person name="Hirochika H."/>
            <person name="Nishikawa T."/>
            <person name="Kadowaki K."/>
            <person name="Sugiura M."/>
            <person name="Burr B."/>
            <person name="Sasaki T."/>
        </authorList>
    </citation>
    <scope>NUCLEOTIDE SEQUENCE [LARGE SCALE GENOMIC DNA]</scope>
    <source>
        <strain evidence="3">cv. Nipponbare</strain>
    </source>
</reference>